<proteinExistence type="predicted"/>
<dbReference type="AlphaFoldDB" id="A0A6J6QQS1"/>
<sequence>MKFNLNLLKSSNLVTRTIAQLSVVAVVAGVSTSAVSSSAFATLDSIAYNTTPQTISSGTLVDTVTTQTSTGGAGFTASFTAMNPGDTRTVFVAYANTGTDAATGLTLSANAASLLATDATRGLLVSVTSCTQAWVYTAGSATAATCGGTTAAVLTLPLATLISNTTGQAFSGNPTLAAGATLYLKFAVGLPTQTEVWANGTLAANGALGSTGITVSGNPASTITGLTASVTWVIHATASLTGGSNNL</sequence>
<gene>
    <name evidence="1" type="ORF">UFOPK2646_01078</name>
    <name evidence="2" type="ORF">UFOPK4265_00609</name>
</gene>
<accession>A0A6J6QQS1</accession>
<organism evidence="1">
    <name type="scientific">freshwater metagenome</name>
    <dbReference type="NCBI Taxonomy" id="449393"/>
    <lineage>
        <taxon>unclassified sequences</taxon>
        <taxon>metagenomes</taxon>
        <taxon>ecological metagenomes</taxon>
    </lineage>
</organism>
<dbReference type="EMBL" id="CAEZYB010000147">
    <property type="protein sequence ID" value="CAB4713062.1"/>
    <property type="molecule type" value="Genomic_DNA"/>
</dbReference>
<evidence type="ECO:0000313" key="1">
    <source>
        <dbReference type="EMBL" id="CAB4713062.1"/>
    </source>
</evidence>
<dbReference type="EMBL" id="CAFBQK010000062">
    <property type="protein sequence ID" value="CAB5050059.1"/>
    <property type="molecule type" value="Genomic_DNA"/>
</dbReference>
<evidence type="ECO:0000313" key="2">
    <source>
        <dbReference type="EMBL" id="CAB5050059.1"/>
    </source>
</evidence>
<reference evidence="1" key="1">
    <citation type="submission" date="2020-05" db="EMBL/GenBank/DDBJ databases">
        <authorList>
            <person name="Chiriac C."/>
            <person name="Salcher M."/>
            <person name="Ghai R."/>
            <person name="Kavagutti S V."/>
        </authorList>
    </citation>
    <scope>NUCLEOTIDE SEQUENCE</scope>
</reference>
<protein>
    <submittedName>
        <fullName evidence="1">Unannotated protein</fullName>
    </submittedName>
</protein>
<name>A0A6J6QQS1_9ZZZZ</name>